<dbReference type="EMBL" id="AMZH03004359">
    <property type="protein sequence ID" value="RRT69383.1"/>
    <property type="molecule type" value="Genomic_DNA"/>
</dbReference>
<comment type="pathway">
    <text evidence="2">Glycan metabolism.</text>
</comment>
<evidence type="ECO:0000256" key="8">
    <source>
        <dbReference type="ARBA" id="ARBA00022989"/>
    </source>
</evidence>
<keyword evidence="6 15" id="KW-0812">Transmembrane</keyword>
<comment type="similarity">
    <text evidence="3">Belongs to the glycosyltransferase GT106 family.</text>
</comment>
<feature type="compositionally biased region" description="Polar residues" evidence="14">
    <location>
        <begin position="51"/>
        <end position="72"/>
    </location>
</feature>
<reference evidence="16 17" key="1">
    <citation type="journal article" date="2014" name="Agronomy (Basel)">
        <title>A Draft Genome Sequence for Ensete ventricosum, the Drought-Tolerant Tree Against Hunger.</title>
        <authorList>
            <person name="Harrison J."/>
            <person name="Moore K.A."/>
            <person name="Paszkiewicz K."/>
            <person name="Jones T."/>
            <person name="Grant M."/>
            <person name="Ambacheew D."/>
            <person name="Muzemil S."/>
            <person name="Studholme D.J."/>
        </authorList>
    </citation>
    <scope>NUCLEOTIDE SEQUENCE [LARGE SCALE GENOMIC DNA]</scope>
</reference>
<evidence type="ECO:0000256" key="5">
    <source>
        <dbReference type="ARBA" id="ARBA00022679"/>
    </source>
</evidence>
<dbReference type="InterPro" id="IPR019378">
    <property type="entry name" value="GDP-Fuc_O-FucTrfase"/>
</dbReference>
<keyword evidence="11" id="KW-0294">Fucose metabolism</keyword>
<dbReference type="Proteomes" id="UP000287651">
    <property type="component" value="Unassembled WGS sequence"/>
</dbReference>
<feature type="transmembrane region" description="Helical" evidence="15">
    <location>
        <begin position="136"/>
        <end position="160"/>
    </location>
</feature>
<keyword evidence="8 15" id="KW-1133">Transmembrane helix</keyword>
<keyword evidence="9 15" id="KW-0472">Membrane</keyword>
<evidence type="ECO:0000256" key="9">
    <source>
        <dbReference type="ARBA" id="ARBA00023136"/>
    </source>
</evidence>
<evidence type="ECO:0000313" key="17">
    <source>
        <dbReference type="Proteomes" id="UP000287651"/>
    </source>
</evidence>
<protein>
    <recommendedName>
        <fullName evidence="13">O-fucosyltransferase family protein</fullName>
    </recommendedName>
</protein>
<dbReference type="PANTHER" id="PTHR31741">
    <property type="entry name" value="OS02G0726500 PROTEIN-RELATED"/>
    <property type="match status" value="1"/>
</dbReference>
<evidence type="ECO:0000256" key="2">
    <source>
        <dbReference type="ARBA" id="ARBA00004881"/>
    </source>
</evidence>
<evidence type="ECO:0000256" key="13">
    <source>
        <dbReference type="ARBA" id="ARBA00030350"/>
    </source>
</evidence>
<comment type="caution">
    <text evidence="16">The sequence shown here is derived from an EMBL/GenBank/DDBJ whole genome shotgun (WGS) entry which is preliminary data.</text>
</comment>
<keyword evidence="4" id="KW-0328">Glycosyltransferase</keyword>
<evidence type="ECO:0000256" key="15">
    <source>
        <dbReference type="SAM" id="Phobius"/>
    </source>
</evidence>
<evidence type="ECO:0000313" key="16">
    <source>
        <dbReference type="EMBL" id="RRT69383.1"/>
    </source>
</evidence>
<proteinExistence type="inferred from homology"/>
<keyword evidence="7" id="KW-0735">Signal-anchor</keyword>
<sequence>MGYQPHFHHHHHHNGGNSNHGDDASHSHHHQVVNSPRYTGSMTRRTHSFKRTTGSGEIEFQINSPRTASAENPGSPLGEAADSPVAAAAAGEKLHGGGAAVHHQNLRFRLGVPILGKKQLGVAETGLRVRKKVANFLFFAFCSLCLVLGVVKIFAGGWFWLQTAEKERNYQVIFHSFTISTRLIVVLAENLFSSSIGLVKGHEAKLMCLFSRMQICDMVAVAKIVKAALVLPSLDHNSYWADDRYFIVIITG</sequence>
<dbReference type="PANTHER" id="PTHR31741:SF8">
    <property type="entry name" value="O-FUCOSYLTRANSFERASE 35"/>
    <property type="match status" value="1"/>
</dbReference>
<feature type="region of interest" description="Disordered" evidence="14">
    <location>
        <begin position="1"/>
        <end position="88"/>
    </location>
</feature>
<name>A0A426ZZK8_ENSVE</name>
<dbReference type="AlphaFoldDB" id="A0A426ZZK8"/>
<evidence type="ECO:0000256" key="10">
    <source>
        <dbReference type="ARBA" id="ARBA00023180"/>
    </source>
</evidence>
<organism evidence="16 17">
    <name type="scientific">Ensete ventricosum</name>
    <name type="common">Abyssinian banana</name>
    <name type="synonym">Musa ensete</name>
    <dbReference type="NCBI Taxonomy" id="4639"/>
    <lineage>
        <taxon>Eukaryota</taxon>
        <taxon>Viridiplantae</taxon>
        <taxon>Streptophyta</taxon>
        <taxon>Embryophyta</taxon>
        <taxon>Tracheophyta</taxon>
        <taxon>Spermatophyta</taxon>
        <taxon>Magnoliopsida</taxon>
        <taxon>Liliopsida</taxon>
        <taxon>Zingiberales</taxon>
        <taxon>Musaceae</taxon>
        <taxon>Ensete</taxon>
    </lineage>
</organism>
<dbReference type="Pfam" id="PF10250">
    <property type="entry name" value="O-FucT"/>
    <property type="match status" value="1"/>
</dbReference>
<dbReference type="GO" id="GO:0009507">
    <property type="term" value="C:chloroplast"/>
    <property type="evidence" value="ECO:0007669"/>
    <property type="project" value="TreeGrafter"/>
</dbReference>
<evidence type="ECO:0000256" key="7">
    <source>
        <dbReference type="ARBA" id="ARBA00022968"/>
    </source>
</evidence>
<gene>
    <name evidence="16" type="ORF">B296_00029422</name>
</gene>
<feature type="compositionally biased region" description="Polar residues" evidence="14">
    <location>
        <begin position="32"/>
        <end position="43"/>
    </location>
</feature>
<keyword evidence="10" id="KW-0325">Glycoprotein</keyword>
<evidence type="ECO:0000256" key="6">
    <source>
        <dbReference type="ARBA" id="ARBA00022692"/>
    </source>
</evidence>
<evidence type="ECO:0000256" key="12">
    <source>
        <dbReference type="ARBA" id="ARBA00023277"/>
    </source>
</evidence>
<keyword evidence="12" id="KW-0119">Carbohydrate metabolism</keyword>
<evidence type="ECO:0000256" key="3">
    <source>
        <dbReference type="ARBA" id="ARBA00007737"/>
    </source>
</evidence>
<evidence type="ECO:0000256" key="11">
    <source>
        <dbReference type="ARBA" id="ARBA00023253"/>
    </source>
</evidence>
<accession>A0A426ZZK8</accession>
<evidence type="ECO:0000256" key="14">
    <source>
        <dbReference type="SAM" id="MobiDB-lite"/>
    </source>
</evidence>
<comment type="subcellular location">
    <subcellularLocation>
        <location evidence="1">Membrane</location>
        <topology evidence="1">Single-pass type II membrane protein</topology>
    </subcellularLocation>
</comment>
<feature type="compositionally biased region" description="Basic residues" evidence="14">
    <location>
        <begin position="1"/>
        <end position="14"/>
    </location>
</feature>
<dbReference type="GO" id="GO:0005794">
    <property type="term" value="C:Golgi apparatus"/>
    <property type="evidence" value="ECO:0007669"/>
    <property type="project" value="TreeGrafter"/>
</dbReference>
<keyword evidence="5" id="KW-0808">Transferase</keyword>
<evidence type="ECO:0000256" key="4">
    <source>
        <dbReference type="ARBA" id="ARBA00022676"/>
    </source>
</evidence>
<evidence type="ECO:0000256" key="1">
    <source>
        <dbReference type="ARBA" id="ARBA00004606"/>
    </source>
</evidence>